<reference evidence="2" key="1">
    <citation type="submission" date="2024-03" db="EMBL/GenBank/DDBJ databases">
        <authorList>
            <person name="Chantapakul B."/>
            <person name="Wang S."/>
        </authorList>
    </citation>
    <scope>NUCLEOTIDE SEQUENCE</scope>
</reference>
<organism evidence="2">
    <name type="scientific">Rhizobium phage IG49</name>
    <dbReference type="NCBI Taxonomy" id="3129228"/>
    <lineage>
        <taxon>Viruses</taxon>
        <taxon>Duplodnaviria</taxon>
        <taxon>Heunggongvirae</taxon>
        <taxon>Uroviricota</taxon>
        <taxon>Caudoviricetes</taxon>
    </lineage>
</organism>
<accession>A0AAU8HZ37</accession>
<feature type="compositionally biased region" description="Polar residues" evidence="1">
    <location>
        <begin position="28"/>
        <end position="41"/>
    </location>
</feature>
<evidence type="ECO:0000313" key="2">
    <source>
        <dbReference type="EMBL" id="XCI77867.1"/>
    </source>
</evidence>
<feature type="compositionally biased region" description="Basic residues" evidence="1">
    <location>
        <begin position="17"/>
        <end position="27"/>
    </location>
</feature>
<sequence>MVRSQIIGPQPEDFLSSRRRLNAKRMPKSSTTLHRLKSSGTPAFLKPLWRHRNEN</sequence>
<evidence type="ECO:0000256" key="1">
    <source>
        <dbReference type="SAM" id="MobiDB-lite"/>
    </source>
</evidence>
<gene>
    <name evidence="2" type="ORF">VGRTQORK_CDS0254</name>
</gene>
<name>A0AAU8HZ37_9CAUD</name>
<protein>
    <submittedName>
        <fullName evidence="2">Uncharacterized protein</fullName>
    </submittedName>
</protein>
<dbReference type="EMBL" id="PP429227">
    <property type="protein sequence ID" value="XCI77867.1"/>
    <property type="molecule type" value="Genomic_DNA"/>
</dbReference>
<proteinExistence type="predicted"/>
<feature type="region of interest" description="Disordered" evidence="1">
    <location>
        <begin position="1"/>
        <end position="43"/>
    </location>
</feature>